<gene>
    <name evidence="1" type="ORF">RHMOL_Rhmol01G0051300</name>
</gene>
<dbReference type="EMBL" id="CM046388">
    <property type="protein sequence ID" value="KAI8570635.1"/>
    <property type="molecule type" value="Genomic_DNA"/>
</dbReference>
<comment type="caution">
    <text evidence="1">The sequence shown here is derived from an EMBL/GenBank/DDBJ whole genome shotgun (WGS) entry which is preliminary data.</text>
</comment>
<evidence type="ECO:0000313" key="1">
    <source>
        <dbReference type="EMBL" id="KAI8570635.1"/>
    </source>
</evidence>
<name>A0ACC0PY51_RHOML</name>
<reference evidence="1" key="1">
    <citation type="submission" date="2022-02" db="EMBL/GenBank/DDBJ databases">
        <title>Plant Genome Project.</title>
        <authorList>
            <person name="Zhang R.-G."/>
        </authorList>
    </citation>
    <scope>NUCLEOTIDE SEQUENCE</scope>
    <source>
        <strain evidence="1">AT1</strain>
    </source>
</reference>
<evidence type="ECO:0000313" key="2">
    <source>
        <dbReference type="Proteomes" id="UP001062846"/>
    </source>
</evidence>
<proteinExistence type="predicted"/>
<dbReference type="Proteomes" id="UP001062846">
    <property type="component" value="Chromosome 1"/>
</dbReference>
<sequence>MTRISYLLLLIFSSPPNLLSLSLLIKRIGFRRTTFNFGPICPLILPILRIAQGMGVVPGLSPCIAVAISRGIRDESGVLISPASFIACCAHLHSQHLSLASLSVLSLFTCSLPLRSSATASHHHTASLLRQRHRHRKFIELLRRGTAEGRDSAIKCLRTVVVPW</sequence>
<protein>
    <submittedName>
        <fullName evidence="1">Uncharacterized protein</fullName>
    </submittedName>
</protein>
<accession>A0ACC0PY51</accession>
<organism evidence="1 2">
    <name type="scientific">Rhododendron molle</name>
    <name type="common">Chinese azalea</name>
    <name type="synonym">Azalea mollis</name>
    <dbReference type="NCBI Taxonomy" id="49168"/>
    <lineage>
        <taxon>Eukaryota</taxon>
        <taxon>Viridiplantae</taxon>
        <taxon>Streptophyta</taxon>
        <taxon>Embryophyta</taxon>
        <taxon>Tracheophyta</taxon>
        <taxon>Spermatophyta</taxon>
        <taxon>Magnoliopsida</taxon>
        <taxon>eudicotyledons</taxon>
        <taxon>Gunneridae</taxon>
        <taxon>Pentapetalae</taxon>
        <taxon>asterids</taxon>
        <taxon>Ericales</taxon>
        <taxon>Ericaceae</taxon>
        <taxon>Ericoideae</taxon>
        <taxon>Rhodoreae</taxon>
        <taxon>Rhododendron</taxon>
    </lineage>
</organism>
<keyword evidence="2" id="KW-1185">Reference proteome</keyword>